<dbReference type="STRING" id="128403.WA1_47240"/>
<dbReference type="EMBL" id="ANNX02000047">
    <property type="protein sequence ID" value="KYC37225.1"/>
    <property type="molecule type" value="Genomic_DNA"/>
</dbReference>
<name>A0A139WXQ5_9CYAN</name>
<accession>A0A139WXQ5</accession>
<proteinExistence type="inferred from homology"/>
<dbReference type="GO" id="GO:0016020">
    <property type="term" value="C:membrane"/>
    <property type="evidence" value="ECO:0007669"/>
    <property type="project" value="InterPro"/>
</dbReference>
<dbReference type="Proteomes" id="UP000076925">
    <property type="component" value="Unassembled WGS sequence"/>
</dbReference>
<dbReference type="NCBIfam" id="NF033921">
    <property type="entry name" value="por_somb"/>
    <property type="match status" value="1"/>
</dbReference>
<evidence type="ECO:0000256" key="3">
    <source>
        <dbReference type="SAM" id="Coils"/>
    </source>
</evidence>
<dbReference type="InterPro" id="IPR001119">
    <property type="entry name" value="SLH_dom"/>
</dbReference>
<dbReference type="InterPro" id="IPR047684">
    <property type="entry name" value="Por_som-like"/>
</dbReference>
<dbReference type="AlphaFoldDB" id="A0A139WXQ5"/>
<dbReference type="InterPro" id="IPR051465">
    <property type="entry name" value="Cell_Envelope_Struct_Comp"/>
</dbReference>
<dbReference type="GO" id="GO:0008643">
    <property type="term" value="P:carbohydrate transport"/>
    <property type="evidence" value="ECO:0007669"/>
    <property type="project" value="InterPro"/>
</dbReference>
<protein>
    <submittedName>
        <fullName evidence="5">Porin</fullName>
    </submittedName>
</protein>
<dbReference type="Gene3D" id="2.40.160.180">
    <property type="entry name" value="Carbohydrate-selective porin OprB"/>
    <property type="match status" value="1"/>
</dbReference>
<keyword evidence="6" id="KW-1185">Reference proteome</keyword>
<keyword evidence="2" id="KW-0732">Signal</keyword>
<organism evidence="5 6">
    <name type="scientific">Scytonema hofmannii PCC 7110</name>
    <dbReference type="NCBI Taxonomy" id="128403"/>
    <lineage>
        <taxon>Bacteria</taxon>
        <taxon>Bacillati</taxon>
        <taxon>Cyanobacteriota</taxon>
        <taxon>Cyanophyceae</taxon>
        <taxon>Nostocales</taxon>
        <taxon>Scytonemataceae</taxon>
        <taxon>Scytonema</taxon>
    </lineage>
</organism>
<feature type="coiled-coil region" evidence="3">
    <location>
        <begin position="177"/>
        <end position="204"/>
    </location>
</feature>
<dbReference type="Pfam" id="PF00395">
    <property type="entry name" value="SLH"/>
    <property type="match status" value="1"/>
</dbReference>
<dbReference type="PANTHER" id="PTHR43308">
    <property type="entry name" value="OUTER MEMBRANE PROTEIN ALPHA-RELATED"/>
    <property type="match status" value="1"/>
</dbReference>
<sequence length="626" mass="68502">MIKIATTCRRLLNPPANFWVSLLISSAVVNSVSLQALANEINQVQEPLVIPSTTTLEANVVQRSTEVPMSSEVLPVANLLNEENVNTHDPMSQVTNTSQLQDISPGDWAYEALLSLIDRYGCIQKYPDGTYRGNRAISRYEFAAGLNACLQQIEKLIAVSSTEFVSKEDLATLQRLTDEFKTELTTLDKRVDRLEEQVTLLDRQQFSTTTKLSGLAWFNLTGASAGGNVKAETTDLSGINNDLALRRPGRENGKPAVRIVRNNPSITFSNLVWLTLDTSFTGKDSLITQLAVGNGNSPANVFASAGLYDTFGTPFFDQSSGVQTGVNQVVLRELAYRFPVGNNIQLVVGLRINWNRYFDDNAFTFILTGASSFNSDGIPILSTIDRGAGAVLIWNINKKFQLHLSYLGESDEYLPGGLFNSASNPQQGLFNGTNVISSELTFSPSENINLRFIYNRSNIQQINGFIGGPIGEPIYGFADDGFGGPLRNATADIFGFNFDWRVTPGFGVFGRYAYGSTHLTPVDSTKPKGDVNAQSFQLGVAFPDLGKQGALATISYLIPFSVLDGRKFLVSGGGDGGVQYEFEMTYFYPLTNNIAIVPAFYLIGNVNNFSDNPNIYVGNIRVQFSF</sequence>
<dbReference type="GO" id="GO:0015288">
    <property type="term" value="F:porin activity"/>
    <property type="evidence" value="ECO:0007669"/>
    <property type="project" value="InterPro"/>
</dbReference>
<keyword evidence="3" id="KW-0175">Coiled coil</keyword>
<feature type="chain" id="PRO_5007230348" evidence="2">
    <location>
        <begin position="39"/>
        <end position="626"/>
    </location>
</feature>
<comment type="caution">
    <text evidence="5">The sequence shown here is derived from an EMBL/GenBank/DDBJ whole genome shotgun (WGS) entry which is preliminary data.</text>
</comment>
<evidence type="ECO:0000313" key="5">
    <source>
        <dbReference type="EMBL" id="KYC37225.1"/>
    </source>
</evidence>
<dbReference type="InterPro" id="IPR007049">
    <property type="entry name" value="Carb-sel_porin_OprB"/>
</dbReference>
<dbReference type="Pfam" id="PF04966">
    <property type="entry name" value="OprB"/>
    <property type="match status" value="1"/>
</dbReference>
<dbReference type="OrthoDB" id="541604at2"/>
<evidence type="ECO:0000256" key="1">
    <source>
        <dbReference type="ARBA" id="ARBA00008769"/>
    </source>
</evidence>
<feature type="signal peptide" evidence="2">
    <location>
        <begin position="1"/>
        <end position="38"/>
    </location>
</feature>
<comment type="similarity">
    <text evidence="1 2">Belongs to the OprB family.</text>
</comment>
<dbReference type="PANTHER" id="PTHR43308:SF1">
    <property type="entry name" value="OUTER MEMBRANE PROTEIN ALPHA"/>
    <property type="match status" value="1"/>
</dbReference>
<dbReference type="PROSITE" id="PS51272">
    <property type="entry name" value="SLH"/>
    <property type="match status" value="1"/>
</dbReference>
<gene>
    <name evidence="5" type="ORF">WA1_47240</name>
</gene>
<evidence type="ECO:0000313" key="6">
    <source>
        <dbReference type="Proteomes" id="UP000076925"/>
    </source>
</evidence>
<dbReference type="RefSeq" id="WP_017745051.1">
    <property type="nucleotide sequence ID" value="NZ_KQ976354.1"/>
</dbReference>
<reference evidence="5 6" key="1">
    <citation type="journal article" date="2013" name="Genome Biol. Evol.">
        <title>Genomes of Stigonematalean cyanobacteria (subsection V) and the evolution of oxygenic photosynthesis from prokaryotes to plastids.</title>
        <authorList>
            <person name="Dagan T."/>
            <person name="Roettger M."/>
            <person name="Stucken K."/>
            <person name="Landan G."/>
            <person name="Koch R."/>
            <person name="Major P."/>
            <person name="Gould S.B."/>
            <person name="Goremykin V.V."/>
            <person name="Rippka R."/>
            <person name="Tandeau de Marsac N."/>
            <person name="Gugger M."/>
            <person name="Lockhart P.J."/>
            <person name="Allen J.F."/>
            <person name="Brune I."/>
            <person name="Maus I."/>
            <person name="Puhler A."/>
            <person name="Martin W.F."/>
        </authorList>
    </citation>
    <scope>NUCLEOTIDE SEQUENCE [LARGE SCALE GENOMIC DNA]</scope>
    <source>
        <strain evidence="5 6">PCC 7110</strain>
    </source>
</reference>
<dbReference type="InterPro" id="IPR038673">
    <property type="entry name" value="OprB_sf"/>
</dbReference>
<evidence type="ECO:0000256" key="2">
    <source>
        <dbReference type="RuleBase" id="RU363072"/>
    </source>
</evidence>
<feature type="domain" description="SLH" evidence="4">
    <location>
        <begin position="96"/>
        <end position="160"/>
    </location>
</feature>
<evidence type="ECO:0000259" key="4">
    <source>
        <dbReference type="PROSITE" id="PS51272"/>
    </source>
</evidence>